<evidence type="ECO:0000256" key="14">
    <source>
        <dbReference type="SAM" id="SignalP"/>
    </source>
</evidence>
<evidence type="ECO:0000256" key="5">
    <source>
        <dbReference type="ARBA" id="ARBA00017303"/>
    </source>
</evidence>
<comment type="cofactor">
    <cofactor evidence="2">
        <name>Ca(2+)</name>
        <dbReference type="ChEBI" id="CHEBI:29108"/>
    </cofactor>
</comment>
<evidence type="ECO:0000256" key="7">
    <source>
        <dbReference type="ARBA" id="ARBA00022801"/>
    </source>
</evidence>
<evidence type="ECO:0000256" key="12">
    <source>
        <dbReference type="RuleBase" id="RU361134"/>
    </source>
</evidence>
<feature type="compositionally biased region" description="Polar residues" evidence="13">
    <location>
        <begin position="578"/>
        <end position="588"/>
    </location>
</feature>
<dbReference type="PANTHER" id="PTHR43447">
    <property type="entry name" value="ALPHA-AMYLASE"/>
    <property type="match status" value="1"/>
</dbReference>
<reference evidence="16" key="1">
    <citation type="submission" date="2022-11" db="EMBL/GenBank/DDBJ databases">
        <authorList>
            <person name="Mo P."/>
        </authorList>
    </citation>
    <scope>NUCLEOTIDE SEQUENCE</scope>
    <source>
        <strain evidence="16">HUAS 11-8</strain>
    </source>
</reference>
<dbReference type="InterPro" id="IPR006046">
    <property type="entry name" value="Alpha_amylase"/>
</dbReference>
<dbReference type="Gene3D" id="2.60.40.1180">
    <property type="entry name" value="Golgi alpha-mannosidase II"/>
    <property type="match status" value="1"/>
</dbReference>
<dbReference type="InterPro" id="IPR013780">
    <property type="entry name" value="Glyco_hydro_b"/>
</dbReference>
<evidence type="ECO:0000256" key="11">
    <source>
        <dbReference type="RuleBase" id="RU003615"/>
    </source>
</evidence>
<keyword evidence="17" id="KW-1185">Reference proteome</keyword>
<dbReference type="SMART" id="SM01065">
    <property type="entry name" value="CBM_2"/>
    <property type="match status" value="1"/>
</dbReference>
<comment type="catalytic activity">
    <reaction evidence="1 12">
        <text>Endohydrolysis of (1-&gt;4)-alpha-D-glucosidic linkages in polysaccharides containing three or more (1-&gt;4)-alpha-linked D-glucose units.</text>
        <dbReference type="EC" id="3.2.1.1"/>
    </reaction>
</comment>
<proteinExistence type="inferred from homology"/>
<keyword evidence="10 12" id="KW-0326">Glycosidase</keyword>
<feature type="region of interest" description="Disordered" evidence="13">
    <location>
        <begin position="578"/>
        <end position="599"/>
    </location>
</feature>
<evidence type="ECO:0000256" key="13">
    <source>
        <dbReference type="SAM" id="MobiDB-lite"/>
    </source>
</evidence>
<organism evidence="16 17">
    <name type="scientific">Amycolatopsis cynarae</name>
    <dbReference type="NCBI Taxonomy" id="2995223"/>
    <lineage>
        <taxon>Bacteria</taxon>
        <taxon>Bacillati</taxon>
        <taxon>Actinomycetota</taxon>
        <taxon>Actinomycetes</taxon>
        <taxon>Pseudonocardiales</taxon>
        <taxon>Pseudonocardiaceae</taxon>
        <taxon>Amycolatopsis</taxon>
    </lineage>
</organism>
<evidence type="ECO:0000256" key="10">
    <source>
        <dbReference type="ARBA" id="ARBA00023295"/>
    </source>
</evidence>
<evidence type="ECO:0000256" key="6">
    <source>
        <dbReference type="ARBA" id="ARBA00022723"/>
    </source>
</evidence>
<gene>
    <name evidence="16" type="ORF">ORV05_29375</name>
</gene>
<evidence type="ECO:0000259" key="15">
    <source>
        <dbReference type="PROSITE" id="PS51166"/>
    </source>
</evidence>
<dbReference type="SUPFAM" id="SSF49452">
    <property type="entry name" value="Starch-binding domain-like"/>
    <property type="match status" value="1"/>
</dbReference>
<dbReference type="InterPro" id="IPR017853">
    <property type="entry name" value="GH"/>
</dbReference>
<dbReference type="Gene3D" id="2.60.40.10">
    <property type="entry name" value="Immunoglobulins"/>
    <property type="match status" value="1"/>
</dbReference>
<keyword evidence="14" id="KW-0732">Signal</keyword>
<feature type="chain" id="PRO_5045818893" description="Alpha-amylase" evidence="14">
    <location>
        <begin position="27"/>
        <end position="599"/>
    </location>
</feature>
<evidence type="ECO:0000256" key="4">
    <source>
        <dbReference type="ARBA" id="ARBA00012595"/>
    </source>
</evidence>
<keyword evidence="9 12" id="KW-0119">Carbohydrate metabolism</keyword>
<evidence type="ECO:0000313" key="17">
    <source>
        <dbReference type="Proteomes" id="UP001163203"/>
    </source>
</evidence>
<dbReference type="Proteomes" id="UP001163203">
    <property type="component" value="Chromosome"/>
</dbReference>
<dbReference type="PRINTS" id="PR00110">
    <property type="entry name" value="ALPHAAMYLASE"/>
</dbReference>
<keyword evidence="7 12" id="KW-0378">Hydrolase</keyword>
<evidence type="ECO:0000256" key="1">
    <source>
        <dbReference type="ARBA" id="ARBA00000548"/>
    </source>
</evidence>
<evidence type="ECO:0000256" key="3">
    <source>
        <dbReference type="ARBA" id="ARBA00008061"/>
    </source>
</evidence>
<dbReference type="SMART" id="SM00642">
    <property type="entry name" value="Aamy"/>
    <property type="match status" value="1"/>
</dbReference>
<accession>A0ABY7AYB0</accession>
<feature type="signal peptide" evidence="14">
    <location>
        <begin position="1"/>
        <end position="26"/>
    </location>
</feature>
<dbReference type="SMART" id="SM00632">
    <property type="entry name" value="Aamy_C"/>
    <property type="match status" value="1"/>
</dbReference>
<evidence type="ECO:0000256" key="8">
    <source>
        <dbReference type="ARBA" id="ARBA00022837"/>
    </source>
</evidence>
<keyword evidence="6" id="KW-0479">Metal-binding</keyword>
<dbReference type="PROSITE" id="PS51166">
    <property type="entry name" value="CBM20"/>
    <property type="match status" value="1"/>
</dbReference>
<dbReference type="SUPFAM" id="SSF51445">
    <property type="entry name" value="(Trans)glycosidases"/>
    <property type="match status" value="1"/>
</dbReference>
<dbReference type="InterPro" id="IPR013783">
    <property type="entry name" value="Ig-like_fold"/>
</dbReference>
<dbReference type="EC" id="3.2.1.1" evidence="4 12"/>
<evidence type="ECO:0000256" key="2">
    <source>
        <dbReference type="ARBA" id="ARBA00001913"/>
    </source>
</evidence>
<dbReference type="CDD" id="cd11317">
    <property type="entry name" value="AmyAc_bac_euk_AmyA"/>
    <property type="match status" value="1"/>
</dbReference>
<dbReference type="InterPro" id="IPR013784">
    <property type="entry name" value="Carb-bd-like_fold"/>
</dbReference>
<dbReference type="EMBL" id="CP113836">
    <property type="protein sequence ID" value="WAL64995.1"/>
    <property type="molecule type" value="Genomic_DNA"/>
</dbReference>
<keyword evidence="8" id="KW-0106">Calcium</keyword>
<dbReference type="RefSeq" id="WP_268755209.1">
    <property type="nucleotide sequence ID" value="NZ_CP113836.1"/>
</dbReference>
<dbReference type="InterPro" id="IPR006048">
    <property type="entry name" value="A-amylase/branching_C"/>
</dbReference>
<dbReference type="InterPro" id="IPR002044">
    <property type="entry name" value="CBM20"/>
</dbReference>
<dbReference type="Gene3D" id="3.20.20.80">
    <property type="entry name" value="Glycosidases"/>
    <property type="match status" value="1"/>
</dbReference>
<sequence>MKSLKAARRALSVTAVAALVSGAVVASISSVPMAQATPPGNPVKDVIANLFEWNWNSVARECANVLGPAGYGAVQVAPPEESISLPDYNGVTHPWWEVYQPVSYGLNSRMGTRDQFAAMVTACHHAGIKVYADAVLNHMTGHTGGVGYAGTAFSGKYSYGGLYSSGDFHYYPANCPNSTDQITDWNNQTEVQECELVDLADLYTEQSGVRAKEAAYLNDMIGLGVDGFRMDAAKSINDNDIAAIESQLNRTTSGTAPYVYQEVMPGGAVTPSMYTSTGDVLEFTYASDLKNNFQGSIANLSSFGSSWGLQPSANSVTFVDNHDTDRNGSTLSYQNGRTYLLANVFHLAWGYGTPQVYASFQFSSSDQSPPANGDGTVTDTDCATSAWYCTDRNQAVTGMVGWHNAVAGTTVANWWSDGSNSIAFSRGGKGFVAINNEGSTGTRTYVTGLPAGKYCDVIHGTYSSSSGCSGPVITVDGSGNATIPVPAYDAVAIDVDAPGTCSNCATVTFDETESTSPGQYVFVVGSLPQLGNWSPASSVALSSAGYPVWSASVDLPANTTFQYKYLVKNSDGTVTWESDPNRSYTTPAGGTATLGDTWR</sequence>
<dbReference type="Pfam" id="PF00686">
    <property type="entry name" value="CBM_20"/>
    <property type="match status" value="1"/>
</dbReference>
<name>A0ABY7AYB0_9PSEU</name>
<dbReference type="Pfam" id="PF02806">
    <property type="entry name" value="Alpha-amylase_C"/>
    <property type="match status" value="1"/>
</dbReference>
<dbReference type="SUPFAM" id="SSF51011">
    <property type="entry name" value="Glycosyl hydrolase domain"/>
    <property type="match status" value="1"/>
</dbReference>
<comment type="similarity">
    <text evidence="3 11">Belongs to the glycosyl hydrolase 13 family.</text>
</comment>
<dbReference type="GO" id="GO:0016787">
    <property type="term" value="F:hydrolase activity"/>
    <property type="evidence" value="ECO:0007669"/>
    <property type="project" value="UniProtKB-KW"/>
</dbReference>
<dbReference type="InterPro" id="IPR031319">
    <property type="entry name" value="A-amylase_C"/>
</dbReference>
<evidence type="ECO:0000313" key="16">
    <source>
        <dbReference type="EMBL" id="WAL64995.1"/>
    </source>
</evidence>
<dbReference type="Pfam" id="PF00128">
    <property type="entry name" value="Alpha-amylase"/>
    <property type="match status" value="1"/>
</dbReference>
<feature type="domain" description="CBM20" evidence="15">
    <location>
        <begin position="499"/>
        <end position="599"/>
    </location>
</feature>
<dbReference type="CDD" id="cd05808">
    <property type="entry name" value="CBM20_alpha_amylase"/>
    <property type="match status" value="1"/>
</dbReference>
<dbReference type="InterPro" id="IPR006047">
    <property type="entry name" value="GH13_cat_dom"/>
</dbReference>
<protein>
    <recommendedName>
        <fullName evidence="5 12">Alpha-amylase</fullName>
        <ecNumber evidence="4 12">3.2.1.1</ecNumber>
    </recommendedName>
</protein>
<evidence type="ECO:0000256" key="9">
    <source>
        <dbReference type="ARBA" id="ARBA00023277"/>
    </source>
</evidence>